<evidence type="ECO:0000313" key="1">
    <source>
        <dbReference type="EMBL" id="KKY35139.1"/>
    </source>
</evidence>
<name>A0A0G2FM97_9PEZI</name>
<dbReference type="OrthoDB" id="4398476at2759"/>
<reference evidence="1 2" key="1">
    <citation type="submission" date="2015-05" db="EMBL/GenBank/DDBJ databases">
        <title>Distinctive expansion of gene families associated with plant cell wall degradation and secondary metabolism in the genomes of grapevine trunk pathogens.</title>
        <authorList>
            <person name="Lawrence D.P."/>
            <person name="Travadon R."/>
            <person name="Rolshausen P.E."/>
            <person name="Baumgartner K."/>
        </authorList>
    </citation>
    <scope>NUCLEOTIDE SEQUENCE [LARGE SCALE GENOMIC DNA]</scope>
    <source>
        <strain evidence="1">DA912</strain>
    </source>
</reference>
<gene>
    <name evidence="1" type="ORF">UCDDA912_g04851</name>
</gene>
<dbReference type="Proteomes" id="UP000034680">
    <property type="component" value="Unassembled WGS sequence"/>
</dbReference>
<comment type="caution">
    <text evidence="1">The sequence shown here is derived from an EMBL/GenBank/DDBJ whole genome shotgun (WGS) entry which is preliminary data.</text>
</comment>
<accession>A0A0G2FM97</accession>
<reference evidence="1 2" key="2">
    <citation type="submission" date="2015-05" db="EMBL/GenBank/DDBJ databases">
        <authorList>
            <person name="Morales-Cruz A."/>
            <person name="Amrine K.C."/>
            <person name="Cantu D."/>
        </authorList>
    </citation>
    <scope>NUCLEOTIDE SEQUENCE [LARGE SCALE GENOMIC DNA]</scope>
    <source>
        <strain evidence="1">DA912</strain>
    </source>
</reference>
<dbReference type="AlphaFoldDB" id="A0A0G2FM97"/>
<organism evidence="1 2">
    <name type="scientific">Diaporthe ampelina</name>
    <dbReference type="NCBI Taxonomy" id="1214573"/>
    <lineage>
        <taxon>Eukaryota</taxon>
        <taxon>Fungi</taxon>
        <taxon>Dikarya</taxon>
        <taxon>Ascomycota</taxon>
        <taxon>Pezizomycotina</taxon>
        <taxon>Sordariomycetes</taxon>
        <taxon>Sordariomycetidae</taxon>
        <taxon>Diaporthales</taxon>
        <taxon>Diaporthaceae</taxon>
        <taxon>Diaporthe</taxon>
    </lineage>
</organism>
<sequence length="198" mass="22358">MDNSYRSSSPIPNLIQKWASENYDKVAAAINFKGGWEGWAQVEIAYEMVQAYSTPMISDRHRRGIKFDVTREAKVYSNKPDDRVDLVIHMPGNALRSDARPAYLFELKCESCGGDAVTALRTFTQAVKKDSDKFNAATGIKREYLVGNRAVLYSIAICVTEKGDQWMEDSPYGYTRNPTKPDGSDLISVWWKMKELGP</sequence>
<evidence type="ECO:0000313" key="2">
    <source>
        <dbReference type="Proteomes" id="UP000034680"/>
    </source>
</evidence>
<dbReference type="EMBL" id="LCUC01000171">
    <property type="protein sequence ID" value="KKY35139.1"/>
    <property type="molecule type" value="Genomic_DNA"/>
</dbReference>
<evidence type="ECO:0008006" key="3">
    <source>
        <dbReference type="Google" id="ProtNLM"/>
    </source>
</evidence>
<keyword evidence="2" id="KW-1185">Reference proteome</keyword>
<protein>
    <recommendedName>
        <fullName evidence="3">Restriction endonuclease</fullName>
    </recommendedName>
</protein>
<proteinExistence type="predicted"/>
<dbReference type="STRING" id="1214573.A0A0G2FM97"/>